<dbReference type="eggNOG" id="ENOG502QPUU">
    <property type="taxonomic scope" value="Eukaryota"/>
</dbReference>
<reference evidence="2" key="4">
    <citation type="submission" date="2025-09" db="UniProtKB">
        <authorList>
            <consortium name="Ensembl"/>
        </authorList>
    </citation>
    <scope>IDENTIFICATION</scope>
</reference>
<keyword evidence="3" id="KW-1185">Reference proteome</keyword>
<dbReference type="EMBL" id="AGCU01123429">
    <property type="status" value="NOT_ANNOTATED_CDS"/>
    <property type="molecule type" value="Genomic_DNA"/>
</dbReference>
<name>K7FRU7_PELSI</name>
<protein>
    <submittedName>
        <fullName evidence="2">Uncharacterized protein</fullName>
    </submittedName>
</protein>
<dbReference type="GeneTree" id="ENSGT00390000013207"/>
<dbReference type="Proteomes" id="UP000007267">
    <property type="component" value="Unassembled WGS sequence"/>
</dbReference>
<accession>K7FRU7</accession>
<dbReference type="OMA" id="PASHREW"/>
<dbReference type="AlphaFoldDB" id="K7FRU7"/>
<organism evidence="2 3">
    <name type="scientific">Pelodiscus sinensis</name>
    <name type="common">Chinese softshell turtle</name>
    <name type="synonym">Trionyx sinensis</name>
    <dbReference type="NCBI Taxonomy" id="13735"/>
    <lineage>
        <taxon>Eukaryota</taxon>
        <taxon>Metazoa</taxon>
        <taxon>Chordata</taxon>
        <taxon>Craniata</taxon>
        <taxon>Vertebrata</taxon>
        <taxon>Euteleostomi</taxon>
        <taxon>Archelosauria</taxon>
        <taxon>Testudinata</taxon>
        <taxon>Testudines</taxon>
        <taxon>Cryptodira</taxon>
        <taxon>Trionychia</taxon>
        <taxon>Trionychidae</taxon>
        <taxon>Pelodiscus</taxon>
    </lineage>
</organism>
<proteinExistence type="predicted"/>
<evidence type="ECO:0000313" key="2">
    <source>
        <dbReference type="Ensembl" id="ENSPSIP00000010757.1"/>
    </source>
</evidence>
<dbReference type="HOGENOM" id="CLU_503394_0_0_1"/>
<evidence type="ECO:0000256" key="1">
    <source>
        <dbReference type="SAM" id="MobiDB-lite"/>
    </source>
</evidence>
<dbReference type="STRING" id="13735.ENSPSIP00000010757"/>
<dbReference type="Ensembl" id="ENSPSIT00000010811.1">
    <property type="protein sequence ID" value="ENSPSIP00000010757.1"/>
    <property type="gene ID" value="ENSPSIG00000009756.1"/>
</dbReference>
<feature type="region of interest" description="Disordered" evidence="1">
    <location>
        <begin position="114"/>
        <end position="147"/>
    </location>
</feature>
<sequence>MKTSAFYNSTNQFPLDAELKVTVSEDGDDPAKHLVLHSSSTASFRTPKPSTPSQDLCLSKQHYRLYQKKYFLKVATNLRFSKEVVKHRGLQSLSYKEYDFKDLYNASDIIQRPKRKDPTAKIVKQQPLKPRPLKQPPHNMKLDYSPPKDIKIKVPMEERLHTAKLSSSLKESSLPPITPSLPFESPASQTFLTEPCEMLSSSMARRQTKRVSMDNTQESESEAKGWEQMLLEKLNKSTAQWIVNQQTAWGGWIQEKVHGFKKQKFDWSRIRDELSCESELRLLDAIQAGEDTVEFSPQSHVEKKTETLLPVYYGVPAYCPRVLWTDDPVGTNSTAHIIGTKCLRPASHREWLKSRVGKYSYTAKNAFEQELYFGTVKIVHQIDEIGKDRIVLENHDEYYKHLQQHFPRPPEHWSFRSQKAARRPVRGAFHWIALPTLADDFAQRDQESTPAKARRRRVKHKEPTEVLSQHIHILRIMLEQWKSAWKLTPRWQNATIEGLMRALTDIHDISRVTALITCATAVVERPRLDSDSQESGERSLI</sequence>
<feature type="region of interest" description="Disordered" evidence="1">
    <location>
        <begin position="203"/>
        <end position="222"/>
    </location>
</feature>
<reference evidence="3" key="2">
    <citation type="journal article" date="2013" name="Nat. Genet.">
        <title>The draft genomes of soft-shell turtle and green sea turtle yield insights into the development and evolution of the turtle-specific body plan.</title>
        <authorList>
            <person name="Wang Z."/>
            <person name="Pascual-Anaya J."/>
            <person name="Zadissa A."/>
            <person name="Li W."/>
            <person name="Niimura Y."/>
            <person name="Huang Z."/>
            <person name="Li C."/>
            <person name="White S."/>
            <person name="Xiong Z."/>
            <person name="Fang D."/>
            <person name="Wang B."/>
            <person name="Ming Y."/>
            <person name="Chen Y."/>
            <person name="Zheng Y."/>
            <person name="Kuraku S."/>
            <person name="Pignatelli M."/>
            <person name="Herrero J."/>
            <person name="Beal K."/>
            <person name="Nozawa M."/>
            <person name="Li Q."/>
            <person name="Wang J."/>
            <person name="Zhang H."/>
            <person name="Yu L."/>
            <person name="Shigenobu S."/>
            <person name="Wang J."/>
            <person name="Liu J."/>
            <person name="Flicek P."/>
            <person name="Searle S."/>
            <person name="Wang J."/>
            <person name="Kuratani S."/>
            <person name="Yin Y."/>
            <person name="Aken B."/>
            <person name="Zhang G."/>
            <person name="Irie N."/>
        </authorList>
    </citation>
    <scope>NUCLEOTIDE SEQUENCE [LARGE SCALE GENOMIC DNA]</scope>
    <source>
        <strain evidence="3">Daiwa-1</strain>
    </source>
</reference>
<evidence type="ECO:0000313" key="3">
    <source>
        <dbReference type="Proteomes" id="UP000007267"/>
    </source>
</evidence>
<reference evidence="3" key="1">
    <citation type="submission" date="2011-10" db="EMBL/GenBank/DDBJ databases">
        <authorList>
            <consortium name="Soft-shell Turtle Genome Consortium"/>
        </authorList>
    </citation>
    <scope>NUCLEOTIDE SEQUENCE [LARGE SCALE GENOMIC DNA]</scope>
    <source>
        <strain evidence="3">Daiwa-1</strain>
    </source>
</reference>
<reference evidence="2" key="3">
    <citation type="submission" date="2025-08" db="UniProtKB">
        <authorList>
            <consortium name="Ensembl"/>
        </authorList>
    </citation>
    <scope>IDENTIFICATION</scope>
</reference>